<evidence type="ECO:0000256" key="7">
    <source>
        <dbReference type="ARBA" id="ARBA00022840"/>
    </source>
</evidence>
<dbReference type="HAMAP" id="MF_01486">
    <property type="entry name" value="RecC"/>
    <property type="match status" value="1"/>
</dbReference>
<dbReference type="PANTHER" id="PTHR30591">
    <property type="entry name" value="RECBCD ENZYME SUBUNIT RECC"/>
    <property type="match status" value="1"/>
</dbReference>
<evidence type="ECO:0000256" key="3">
    <source>
        <dbReference type="ARBA" id="ARBA00022763"/>
    </source>
</evidence>
<dbReference type="Pfam" id="PF04257">
    <property type="entry name" value="Exonuc_V_gamma"/>
    <property type="match status" value="1"/>
</dbReference>
<evidence type="ECO:0000256" key="5">
    <source>
        <dbReference type="ARBA" id="ARBA00022806"/>
    </source>
</evidence>
<dbReference type="Pfam" id="PF17946">
    <property type="entry name" value="RecC_C"/>
    <property type="match status" value="1"/>
</dbReference>
<comment type="function">
    <text evidence="10">A helicase/nuclease that prepares dsDNA breaks (DSB) for recombinational DNA repair. Binds to DSBs and unwinds DNA via a highly rapid and processive ATP-dependent bidirectional helicase activity. Unwinds dsDNA until it encounters a Chi (crossover hotspot instigator) sequence from the 3' direction. Cuts ssDNA a few nucleotides 3' to the Chi site. The properties and activities of the enzyme are changed at Chi. The Chi-altered holoenzyme produces a long 3'-ssDNA overhang and facilitates RecA-binding to the ssDNA for homologous DNA recombination and repair. Holoenzyme degrades any linearized DNA that is unable to undergo homologous recombination. In the holoenzyme this subunit recognizes the wild-type Chi sequence, and when added to isolated RecB increases its ATP-dependent helicase processivity.</text>
</comment>
<name>A0A5M6CNQ1_9BACT</name>
<keyword evidence="1 10" id="KW-0540">Nuclease</keyword>
<reference evidence="12 13" key="1">
    <citation type="submission" date="2019-09" db="EMBL/GenBank/DDBJ databases">
        <title>Genome sequence and assembly of Taibaiella sp.</title>
        <authorList>
            <person name="Chhetri G."/>
        </authorList>
    </citation>
    <scope>NUCLEOTIDE SEQUENCE [LARGE SCALE GENOMIC DNA]</scope>
    <source>
        <strain evidence="12 13">KVB11</strain>
    </source>
</reference>
<dbReference type="GO" id="GO:0003678">
    <property type="term" value="F:DNA helicase activity"/>
    <property type="evidence" value="ECO:0007669"/>
    <property type="project" value="UniProtKB-UniRule"/>
</dbReference>
<gene>
    <name evidence="10 12" type="primary">recC</name>
    <name evidence="12" type="ORF">F0919_03990</name>
</gene>
<dbReference type="EMBL" id="VWSH01000001">
    <property type="protein sequence ID" value="KAA5536841.1"/>
    <property type="molecule type" value="Genomic_DNA"/>
</dbReference>
<evidence type="ECO:0000256" key="6">
    <source>
        <dbReference type="ARBA" id="ARBA00022839"/>
    </source>
</evidence>
<evidence type="ECO:0000256" key="9">
    <source>
        <dbReference type="ARBA" id="ARBA00023204"/>
    </source>
</evidence>
<comment type="subunit">
    <text evidence="10">Heterotrimer of RecB, RecC and RecD. All subunits contribute to DNA-binding.</text>
</comment>
<keyword evidence="5 10" id="KW-0347">Helicase</keyword>
<evidence type="ECO:0000256" key="1">
    <source>
        <dbReference type="ARBA" id="ARBA00022722"/>
    </source>
</evidence>
<dbReference type="GO" id="GO:0003677">
    <property type="term" value="F:DNA binding"/>
    <property type="evidence" value="ECO:0007669"/>
    <property type="project" value="UniProtKB-UniRule"/>
</dbReference>
<comment type="miscellaneous">
    <text evidence="10">In the RecBCD complex, RecB has a slow 3'-5' helicase, an exonuclease activity and loads RecA onto ssDNA, RecD has a fast 5'-3' helicase activity, while RecC stimulates the ATPase and processivity of the RecB helicase and contributes to recognition of the Chi site.</text>
</comment>
<dbReference type="GO" id="GO:0000724">
    <property type="term" value="P:double-strand break repair via homologous recombination"/>
    <property type="evidence" value="ECO:0007669"/>
    <property type="project" value="UniProtKB-UniRule"/>
</dbReference>
<dbReference type="InterPro" id="IPR027417">
    <property type="entry name" value="P-loop_NTPase"/>
</dbReference>
<evidence type="ECO:0000256" key="10">
    <source>
        <dbReference type="HAMAP-Rule" id="MF_01486"/>
    </source>
</evidence>
<keyword evidence="8 10" id="KW-0238">DNA-binding</keyword>
<dbReference type="InterPro" id="IPR013986">
    <property type="entry name" value="DExx_box_DNA_helicase_dom_sf"/>
</dbReference>
<dbReference type="AlphaFoldDB" id="A0A5M6CNQ1"/>
<comment type="caution">
    <text evidence="12">The sequence shown here is derived from an EMBL/GenBank/DDBJ whole genome shotgun (WGS) entry which is preliminary data.</text>
</comment>
<dbReference type="SUPFAM" id="SSF52980">
    <property type="entry name" value="Restriction endonuclease-like"/>
    <property type="match status" value="1"/>
</dbReference>
<evidence type="ECO:0000313" key="12">
    <source>
        <dbReference type="EMBL" id="KAA5536841.1"/>
    </source>
</evidence>
<dbReference type="InterPro" id="IPR041500">
    <property type="entry name" value="RecC_C"/>
</dbReference>
<accession>A0A5M6CNQ1</accession>
<dbReference type="InterPro" id="IPR011335">
    <property type="entry name" value="Restrct_endonuc-II-like"/>
</dbReference>
<dbReference type="RefSeq" id="WP_150031418.1">
    <property type="nucleotide sequence ID" value="NZ_VWSH01000001.1"/>
</dbReference>
<dbReference type="Gene3D" id="3.40.50.300">
    <property type="entry name" value="P-loop containing nucleotide triphosphate hydrolases"/>
    <property type="match status" value="2"/>
</dbReference>
<keyword evidence="6 10" id="KW-0269">Exonuclease</keyword>
<keyword evidence="9 10" id="KW-0234">DNA repair</keyword>
<dbReference type="InterPro" id="IPR006697">
    <property type="entry name" value="RecC"/>
</dbReference>
<comment type="similarity">
    <text evidence="10">Belongs to the RecC family.</text>
</comment>
<dbReference type="GO" id="GO:0005524">
    <property type="term" value="F:ATP binding"/>
    <property type="evidence" value="ECO:0007669"/>
    <property type="project" value="UniProtKB-UniRule"/>
</dbReference>
<feature type="domain" description="RecC C-terminal" evidence="11">
    <location>
        <begin position="777"/>
        <end position="985"/>
    </location>
</feature>
<keyword evidence="13" id="KW-1185">Reference proteome</keyword>
<dbReference type="NCBIfam" id="TIGR01450">
    <property type="entry name" value="recC"/>
    <property type="match status" value="1"/>
</dbReference>
<organism evidence="12 13">
    <name type="scientific">Taibaiella lutea</name>
    <dbReference type="NCBI Taxonomy" id="2608001"/>
    <lineage>
        <taxon>Bacteria</taxon>
        <taxon>Pseudomonadati</taxon>
        <taxon>Bacteroidota</taxon>
        <taxon>Chitinophagia</taxon>
        <taxon>Chitinophagales</taxon>
        <taxon>Chitinophagaceae</taxon>
        <taxon>Taibaiella</taxon>
    </lineage>
</organism>
<evidence type="ECO:0000259" key="11">
    <source>
        <dbReference type="Pfam" id="PF17946"/>
    </source>
</evidence>
<dbReference type="Proteomes" id="UP000323632">
    <property type="component" value="Unassembled WGS sequence"/>
</dbReference>
<dbReference type="Gene3D" id="1.10.10.990">
    <property type="match status" value="1"/>
</dbReference>
<proteinExistence type="inferred from homology"/>
<protein>
    <recommendedName>
        <fullName evidence="10">RecBCD enzyme subunit RecC</fullName>
    </recommendedName>
    <alternativeName>
        <fullName evidence="10">Exonuclease V subunit RecC</fullName>
        <shortName evidence="10">ExoV subunit RecC</shortName>
    </alternativeName>
    <alternativeName>
        <fullName evidence="10">Helicase/nuclease RecBCD subunit RecC</fullName>
    </alternativeName>
</protein>
<dbReference type="PANTHER" id="PTHR30591:SF1">
    <property type="entry name" value="RECBCD ENZYME SUBUNIT RECC"/>
    <property type="match status" value="1"/>
</dbReference>
<dbReference type="PIRSF" id="PIRSF000980">
    <property type="entry name" value="RecC"/>
    <property type="match status" value="1"/>
</dbReference>
<dbReference type="GO" id="GO:0008854">
    <property type="term" value="F:exodeoxyribonuclease V activity"/>
    <property type="evidence" value="ECO:0007669"/>
    <property type="project" value="InterPro"/>
</dbReference>
<keyword evidence="2 10" id="KW-0547">Nucleotide-binding</keyword>
<keyword evidence="4 10" id="KW-0378">Hydrolase</keyword>
<evidence type="ECO:0000256" key="4">
    <source>
        <dbReference type="ARBA" id="ARBA00022801"/>
    </source>
</evidence>
<sequence length="1062" mass="122060">MSIKLSVSNSLESLVQDLGNKIGENKGNVFIPEYIVTQTDGMNIWIKQRLAQQLGIIANVDFKKPNDLIFKLYILLDGPFYTTISRENLVWILYRLMGEADFIKRYPVQAAYFDVEGLERDLKRVGLAERMADLFDQYQVFRPEMIKEWNVATLDDTQLSWQTFLWIKTKQLVEQKMPDKTVVSDYIFENLKNPDKVANLKKSLPHIYLFGLSILTRYHLDVFTALAAVIEVHFYLLNPAPDIYWLDDKNEKDVVLWRQKGIPGTESQILGNPLLTSWGKVLQNSFRLLFKNEDLINNYDVIDQAEPLPQSLLGKLQNDVFNNALEDRNIITTDDIADKSIVIQSCYTIAREVDALYQYLVHLVDKQGAVLSAQDIVVMVSDIDAYAPYIKAVFDNTSYKFKYKIADVSIAVGDNIVTALQQILLLNEDNFTAENVMQLLDASYIRERFQLNDIELLRELVRTANIKFGTEGRVEDETYLVSWVYGLKRMMYGVCMSGGGAFEKDGETFYVLDVLEGAASLELIRFVHFVEVLMDSIKARRKARTISVWKTYVEFVIQDILWPSDEEFNEEYALVLNQLNMVNQLEEIMKEPLPFEIFKKNIIETLSSQKNESLFNNGGITFCSFIPMRSIPFKVVAMLGMDHAHFPRKEQSFSFNLIQQKHMLGDRNIKDNDKHLFLETLLSAKEYLYISYLGRSLKDNAHLPASVLVDELLDYIQSGMETRVDIRERMIIQQPLHEFSYKYNQREDGLYRYSDKETASLSDVFDTSKEVSIDFSEIAFKDIVSFYKHSIKSFYNKRLGVYYAESKMVLDETEIFELDNLQQWNLKQNLLFANATEGLRDSWVRQGQLPLKHIADLSLEEITEQVAPFRTLIEAEVSNLPAQSVPFTIQLGDSILSGKLDNLYGTKAVFISTTSGILKPLIEAYLNLLAGIATGNVFSAVFIYGKEKPEIIYPDISMLTEAEAINKLESLISLYKAGLTEMLPFVDVLYRAIRPDKDYSDYQIQLLVQNAIEDFTVPNTDPYIGNAFSLGYFQQEGILEKYYTVFEVAIKPLFDIFKGAKF</sequence>
<evidence type="ECO:0000256" key="8">
    <source>
        <dbReference type="ARBA" id="ARBA00023125"/>
    </source>
</evidence>
<evidence type="ECO:0000256" key="2">
    <source>
        <dbReference type="ARBA" id="ARBA00022741"/>
    </source>
</evidence>
<keyword evidence="3 10" id="KW-0227">DNA damage</keyword>
<dbReference type="Gene3D" id="1.10.10.160">
    <property type="match status" value="1"/>
</dbReference>
<dbReference type="SUPFAM" id="SSF52540">
    <property type="entry name" value="P-loop containing nucleoside triphosphate hydrolases"/>
    <property type="match status" value="2"/>
</dbReference>
<keyword evidence="7 10" id="KW-0067">ATP-binding</keyword>
<evidence type="ECO:0000313" key="13">
    <source>
        <dbReference type="Proteomes" id="UP000323632"/>
    </source>
</evidence>
<dbReference type="GO" id="GO:0009338">
    <property type="term" value="C:exodeoxyribonuclease V complex"/>
    <property type="evidence" value="ECO:0007669"/>
    <property type="project" value="InterPro"/>
</dbReference>
<dbReference type="Gene3D" id="3.40.50.10930">
    <property type="match status" value="1"/>
</dbReference>